<comment type="caution">
    <text evidence="2">The sequence shown here is derived from an EMBL/GenBank/DDBJ whole genome shotgun (WGS) entry which is preliminary data.</text>
</comment>
<evidence type="ECO:0000313" key="3">
    <source>
        <dbReference type="Proteomes" id="UP001168990"/>
    </source>
</evidence>
<dbReference type="EMBL" id="JAQQBS010000001">
    <property type="protein sequence ID" value="KAK0177475.1"/>
    <property type="molecule type" value="Genomic_DNA"/>
</dbReference>
<accession>A0AA39KXK7</accession>
<name>A0AA39KXK7_9HYME</name>
<reference evidence="2" key="1">
    <citation type="journal article" date="2023" name="bioRxiv">
        <title>Scaffold-level genome assemblies of two parasitoid biocontrol wasps reveal the parthenogenesis mechanism and an associated novel virus.</title>
        <authorList>
            <person name="Inwood S."/>
            <person name="Skelly J."/>
            <person name="Guhlin J."/>
            <person name="Harrop T."/>
            <person name="Goldson S."/>
            <person name="Dearden P."/>
        </authorList>
    </citation>
    <scope>NUCLEOTIDE SEQUENCE</scope>
    <source>
        <strain evidence="2">Irish</strain>
        <tissue evidence="2">Whole body</tissue>
    </source>
</reference>
<feature type="compositionally biased region" description="Polar residues" evidence="1">
    <location>
        <begin position="561"/>
        <end position="582"/>
    </location>
</feature>
<keyword evidence="3" id="KW-1185">Reference proteome</keyword>
<organism evidence="2 3">
    <name type="scientific">Microctonus aethiopoides</name>
    <dbReference type="NCBI Taxonomy" id="144406"/>
    <lineage>
        <taxon>Eukaryota</taxon>
        <taxon>Metazoa</taxon>
        <taxon>Ecdysozoa</taxon>
        <taxon>Arthropoda</taxon>
        <taxon>Hexapoda</taxon>
        <taxon>Insecta</taxon>
        <taxon>Pterygota</taxon>
        <taxon>Neoptera</taxon>
        <taxon>Endopterygota</taxon>
        <taxon>Hymenoptera</taxon>
        <taxon>Apocrita</taxon>
        <taxon>Ichneumonoidea</taxon>
        <taxon>Braconidae</taxon>
        <taxon>Euphorinae</taxon>
        <taxon>Microctonus</taxon>
    </lineage>
</organism>
<protein>
    <submittedName>
        <fullName evidence="2">Uncharacterized protein</fullName>
    </submittedName>
</protein>
<feature type="region of interest" description="Disordered" evidence="1">
    <location>
        <begin position="94"/>
        <end position="118"/>
    </location>
</feature>
<reference evidence="2" key="2">
    <citation type="submission" date="2023-03" db="EMBL/GenBank/DDBJ databases">
        <authorList>
            <person name="Inwood S.N."/>
            <person name="Skelly J.G."/>
            <person name="Guhlin J."/>
            <person name="Harrop T.W.R."/>
            <person name="Goldson S.G."/>
            <person name="Dearden P.K."/>
        </authorList>
    </citation>
    <scope>NUCLEOTIDE SEQUENCE</scope>
    <source>
        <strain evidence="2">Irish</strain>
        <tissue evidence="2">Whole body</tissue>
    </source>
</reference>
<feature type="region of interest" description="Disordered" evidence="1">
    <location>
        <begin position="136"/>
        <end position="229"/>
    </location>
</feature>
<proteinExistence type="predicted"/>
<dbReference type="Proteomes" id="UP001168990">
    <property type="component" value="Unassembled WGS sequence"/>
</dbReference>
<feature type="compositionally biased region" description="Basic and acidic residues" evidence="1">
    <location>
        <begin position="593"/>
        <end position="614"/>
    </location>
</feature>
<feature type="region of interest" description="Disordered" evidence="1">
    <location>
        <begin position="548"/>
        <end position="638"/>
    </location>
</feature>
<feature type="compositionally biased region" description="Basic residues" evidence="1">
    <location>
        <begin position="619"/>
        <end position="634"/>
    </location>
</feature>
<feature type="compositionally biased region" description="Low complexity" evidence="1">
    <location>
        <begin position="195"/>
        <end position="216"/>
    </location>
</feature>
<evidence type="ECO:0000313" key="2">
    <source>
        <dbReference type="EMBL" id="KAK0177475.1"/>
    </source>
</evidence>
<feature type="compositionally biased region" description="Acidic residues" evidence="1">
    <location>
        <begin position="144"/>
        <end position="180"/>
    </location>
</feature>
<sequence>MKELEQVHDAPGTRVLKSLLKKPGQGKQRTHKNRVVINEKLNEFFAADYIILIKEECCADYEEECDCCCQEPEMIRLGNCKECRAELLSRHLAGGGGGGSGGEIEQSRCTQSTDGRDGRIELIDNTTVSSRGQHCNAITNESHCDDEADEDEDEEEEYEEEVDDDDDDENDEAESSEEIERDLGIISTSLSSDYQQKQLQQQQQHQLHQQQQQPQHETLSPPEGYKDVCDEDTCQTMQANSTWINNVPPHDSVVVCNECNYYHRQQRASDGDVHEDDKNECETLKKNTLDISNQETNEQPQQSTPDVHQRYLVETITMTTVTERRIVREISEDKTSTITNNSSAGVDQTDTINTSIGNVTIDTTNDTTNNLHSELNNDKDKKLSTKSSASTIAIENDKEINDPAGELSLTFKLGNVSLVTNSFKPNSAVRQLFPNPRFISPPPALSKNITGILSNDDATDSDSSEAQRYLVTTESLRLFDSVKRAKMSGARSDSSESDSSTIKRTIERNALRRSLVCKYDTGSKKKNLVNRDLTLEERIRQLTCVDQDDNDDDEKIDNTNLNTGVNVNDTIENNGQLTNEQLQELPMRTSPSGEERPMRNERVVRPLNDCHEHSPSPPLHHHHHHHHHYHHHNHQSAYRKITDQLFGQKKIDNMPDLGIGDRSNILKSSLTKINSDARKQFLASLTPLSCVASTAVDGHQDYYQLSSKMSSNRDSISFNSDSSYSLEDIDAALCNDETKNCKNNCGPPDVTRGTPTGIGPGDATDATTDELLAFVEQDKTRTERLKRRYDTDDHHDEIKINNTVEKIINNNIILQQNGEKNINKNEIDNANAHDDDDDELNDYGFNRRPSVRGIKPQFETTNEIVQQLRYRTLPTSLGDKNRATQQQLWSHYDAESVDKRVSFIHDHEELINGKSRDNTINRINTMQRQIDDIYQTIAETSVSVQGNIERGSYLESTLPRNLPPSRIPPAAAECHHYEQNNGIAPPQFQDSQRLRMTEVQQTPTSVYNSSLPTKPRRATVAISNYPCGVVPVENTKCYRTMYLVPYNGITDPTYQNIQRILPPHSSSPNYANHIERYPYPRNLRIDNQQQQQQIPRYYPRTPPGPTTITTGVAPQSQSNLHLHLHHQSDNLSGFNASSIGMQTVQLQHHQHISQLATYNVQSIPTTYTVMAPSTAAGYHSYPVHPSRIAADVQTQTVTLSPAICNTVSSGSGYNGINPQHLVSASSSSSTSSTLSSPTKINHQMNSTICTTAERGVPEGAASAPAHDYVSQANNIVGHNVSNSFIGHSNNVPPPNTQNSVYYAMNV</sequence>
<evidence type="ECO:0000256" key="1">
    <source>
        <dbReference type="SAM" id="MobiDB-lite"/>
    </source>
</evidence>
<gene>
    <name evidence="2" type="ORF">PV328_001525</name>
</gene>